<dbReference type="AlphaFoldDB" id="A0A8H6W6B7"/>
<proteinExistence type="predicted"/>
<comment type="caution">
    <text evidence="1">The sequence shown here is derived from an EMBL/GenBank/DDBJ whole genome shotgun (WGS) entry which is preliminary data.</text>
</comment>
<protein>
    <submittedName>
        <fullName evidence="1">Uncharacterized protein</fullName>
    </submittedName>
</protein>
<dbReference type="Proteomes" id="UP000613580">
    <property type="component" value="Unassembled WGS sequence"/>
</dbReference>
<reference evidence="1" key="1">
    <citation type="submission" date="2020-05" db="EMBL/GenBank/DDBJ databases">
        <title>Mycena genomes resolve the evolution of fungal bioluminescence.</title>
        <authorList>
            <person name="Tsai I.J."/>
        </authorList>
    </citation>
    <scope>NUCLEOTIDE SEQUENCE</scope>
    <source>
        <strain evidence="1">110903Hualien_Pintung</strain>
    </source>
</reference>
<keyword evidence="2" id="KW-1185">Reference proteome</keyword>
<dbReference type="EMBL" id="JACAZE010000011">
    <property type="protein sequence ID" value="KAF7304501.1"/>
    <property type="molecule type" value="Genomic_DNA"/>
</dbReference>
<evidence type="ECO:0000313" key="1">
    <source>
        <dbReference type="EMBL" id="KAF7304501.1"/>
    </source>
</evidence>
<gene>
    <name evidence="1" type="ORF">HMN09_00852700</name>
</gene>
<sequence length="385" mass="45251">MLTTGCASFDHLATYVKGMGLEDLEGSCRYASRFHRQQQIVNYIKHHDVFDAYAGLSKFICNKYRLALKILKTEDNVRERMEVYGVPDDHTFEAWLAEERAYLTEKRRSKVKDEETLEMDYVQKLIKYRETSKNVKSLRSAARSSRSDAAAYRPRASGTDVALRVATEKMKREDDVLLDLESRLEIEERWTPSHPLWEPTLKQFQELSFRKAGDRVEFVMVQHFMELQKTHQSGTSYDHRKHIAKSIAVRSKSAHVAVDAYNTLAAQQVPPKPLINWNDISKQNFLSDFTLLRESDSQILERPWARPVNRQLMDDYFRLVRAKEEIQRLDIEIKRTVTFIRDEGTFLRSKEGELRRPEGKTEEQMEEDLCMAEQVKHYRLLRRPI</sequence>
<name>A0A8H6W6B7_MYCCL</name>
<accession>A0A8H6W6B7</accession>
<organism evidence="1 2">
    <name type="scientific">Mycena chlorophos</name>
    <name type="common">Agaric fungus</name>
    <name type="synonym">Agaricus chlorophos</name>
    <dbReference type="NCBI Taxonomy" id="658473"/>
    <lineage>
        <taxon>Eukaryota</taxon>
        <taxon>Fungi</taxon>
        <taxon>Dikarya</taxon>
        <taxon>Basidiomycota</taxon>
        <taxon>Agaricomycotina</taxon>
        <taxon>Agaricomycetes</taxon>
        <taxon>Agaricomycetidae</taxon>
        <taxon>Agaricales</taxon>
        <taxon>Marasmiineae</taxon>
        <taxon>Mycenaceae</taxon>
        <taxon>Mycena</taxon>
    </lineage>
</organism>
<dbReference type="OrthoDB" id="3246730at2759"/>
<evidence type="ECO:0000313" key="2">
    <source>
        <dbReference type="Proteomes" id="UP000613580"/>
    </source>
</evidence>